<name>A0A0G4JYC7_9GAMM</name>
<evidence type="ECO:0000313" key="2">
    <source>
        <dbReference type="Proteomes" id="UP000044377"/>
    </source>
</evidence>
<gene>
    <name evidence="1" type="ORF">BN1221_03391</name>
</gene>
<proteinExistence type="predicted"/>
<dbReference type="EMBL" id="CGIG01000001">
    <property type="protein sequence ID" value="CPR18765.1"/>
    <property type="molecule type" value="Genomic_DNA"/>
</dbReference>
<dbReference type="Proteomes" id="UP000044377">
    <property type="component" value="Unassembled WGS sequence"/>
</dbReference>
<accession>A0A0G4JYC7</accession>
<dbReference type="AlphaFoldDB" id="A0A0G4JYC7"/>
<protein>
    <submittedName>
        <fullName evidence="1">Uncharacterized protein</fullName>
    </submittedName>
</protein>
<evidence type="ECO:0000313" key="1">
    <source>
        <dbReference type="EMBL" id="CPR18765.1"/>
    </source>
</evidence>
<keyword evidence="2" id="KW-1185">Reference proteome</keyword>
<organism evidence="1 2">
    <name type="scientific">Brenneria goodwinii</name>
    <dbReference type="NCBI Taxonomy" id="1109412"/>
    <lineage>
        <taxon>Bacteria</taxon>
        <taxon>Pseudomonadati</taxon>
        <taxon>Pseudomonadota</taxon>
        <taxon>Gammaproteobacteria</taxon>
        <taxon>Enterobacterales</taxon>
        <taxon>Pectobacteriaceae</taxon>
        <taxon>Brenneria</taxon>
    </lineage>
</organism>
<sequence>MLDILRLGLVFVFAALAKTFFAQDPRAASTPIAAIDR</sequence>
<reference evidence="2" key="1">
    <citation type="submission" date="2015-01" db="EMBL/GenBank/DDBJ databases">
        <authorList>
            <person name="Paterson Steve"/>
        </authorList>
    </citation>
    <scope>NUCLEOTIDE SEQUENCE [LARGE SCALE GENOMIC DNA]</scope>
    <source>
        <strain evidence="2">OBR1</strain>
    </source>
</reference>